<dbReference type="GO" id="GO:0009264">
    <property type="term" value="P:deoxyribonucleotide catabolic process"/>
    <property type="evidence" value="ECO:0007669"/>
    <property type="project" value="InterPro"/>
</dbReference>
<proteinExistence type="inferred from homology"/>
<evidence type="ECO:0000256" key="2">
    <source>
        <dbReference type="ARBA" id="ARBA00022801"/>
    </source>
</evidence>
<dbReference type="AlphaFoldDB" id="A0A2N5M9J4"/>
<feature type="active site" description="Proton donor" evidence="4">
    <location>
        <position position="10"/>
    </location>
</feature>
<keyword evidence="2 3" id="KW-0378">Hydrolase</keyword>
<sequence>MRKRFGIDIDGTITSPDALLPYINKAFQLELTLQDITQYDLNPFVNIPREKFAEWFRETEPLMYAESPAAAGAKEVLNEWKDNQDLYIISARSSQLMEVTRKWFSDQDIEVHHIELIGSHDKVATAQRYNVDIFFEDKHDNAVAIAEQCKIPVLLFNTPYNQDPVPENVFRVANWTEAKAWVDQWLKMDKSLKNEQKKD</sequence>
<name>A0A2N5M9J4_9BACI</name>
<protein>
    <recommendedName>
        <fullName evidence="3">Nucleotidase</fullName>
        <ecNumber evidence="3">3.1.3.-</ecNumber>
    </recommendedName>
</protein>
<evidence type="ECO:0000313" key="5">
    <source>
        <dbReference type="EMBL" id="PLT30993.1"/>
    </source>
</evidence>
<dbReference type="Pfam" id="PF06941">
    <property type="entry name" value="NT5C"/>
    <property type="match status" value="1"/>
</dbReference>
<dbReference type="PANTHER" id="PTHR35134:SF2">
    <property type="entry name" value="NUCLEOTIDASE YQFW-RELATED"/>
    <property type="match status" value="1"/>
</dbReference>
<comment type="similarity">
    <text evidence="1 3">Belongs to the 5'(3')-deoxyribonucleotidase family.</text>
</comment>
<dbReference type="InterPro" id="IPR009206">
    <property type="entry name" value="Nucleotidase_putative"/>
</dbReference>
<dbReference type="OrthoDB" id="2471595at2"/>
<keyword evidence="6" id="KW-1185">Reference proteome</keyword>
<evidence type="ECO:0000256" key="4">
    <source>
        <dbReference type="PIRSR" id="PIRSR610708-1"/>
    </source>
</evidence>
<dbReference type="EMBL" id="PGUY01000014">
    <property type="protein sequence ID" value="PLT30993.1"/>
    <property type="molecule type" value="Genomic_DNA"/>
</dbReference>
<dbReference type="Proteomes" id="UP000234748">
    <property type="component" value="Unassembled WGS sequence"/>
</dbReference>
<dbReference type="RefSeq" id="WP_101640655.1">
    <property type="nucleotide sequence ID" value="NZ_PGUY01000014.1"/>
</dbReference>
<reference evidence="5 6" key="1">
    <citation type="submission" date="2017-11" db="EMBL/GenBank/DDBJ databases">
        <title>Comparitive Functional Genomics of Dry Heat Resistant strains isolated from the Viking Spacecraft.</title>
        <authorList>
            <person name="Seuylemezian A."/>
            <person name="Cooper K."/>
            <person name="Vaishampayan P."/>
        </authorList>
    </citation>
    <scope>NUCLEOTIDE SEQUENCE [LARGE SCALE GENOMIC DNA]</scope>
    <source>
        <strain evidence="5 6">V1-29</strain>
    </source>
</reference>
<dbReference type="GO" id="GO:0008253">
    <property type="term" value="F:5'-nucleotidase activity"/>
    <property type="evidence" value="ECO:0007669"/>
    <property type="project" value="InterPro"/>
</dbReference>
<dbReference type="PANTHER" id="PTHR35134">
    <property type="entry name" value="NUCLEOTIDASE YQFW-RELATED"/>
    <property type="match status" value="1"/>
</dbReference>
<dbReference type="InterPro" id="IPR036412">
    <property type="entry name" value="HAD-like_sf"/>
</dbReference>
<dbReference type="PIRSF" id="PIRSF021362">
    <property type="entry name" value="UCP021362_HAD"/>
    <property type="match status" value="1"/>
</dbReference>
<accession>A0A2N5M9J4</accession>
<comment type="caution">
    <text evidence="5">The sequence shown here is derived from an EMBL/GenBank/DDBJ whole genome shotgun (WGS) entry which is preliminary data.</text>
</comment>
<dbReference type="InterPro" id="IPR052419">
    <property type="entry name" value="5_3-deoxyribonucleotidase-like"/>
</dbReference>
<dbReference type="SUPFAM" id="SSF56784">
    <property type="entry name" value="HAD-like"/>
    <property type="match status" value="1"/>
</dbReference>
<dbReference type="Gene3D" id="3.40.50.1000">
    <property type="entry name" value="HAD superfamily/HAD-like"/>
    <property type="match status" value="1"/>
</dbReference>
<dbReference type="InterPro" id="IPR010708">
    <property type="entry name" value="5'(3')-deoxyribonucleotidase"/>
</dbReference>
<dbReference type="InterPro" id="IPR023214">
    <property type="entry name" value="HAD_sf"/>
</dbReference>
<evidence type="ECO:0000256" key="3">
    <source>
        <dbReference type="PIRNR" id="PIRNR021362"/>
    </source>
</evidence>
<gene>
    <name evidence="5" type="ORF">CUU66_05440</name>
</gene>
<evidence type="ECO:0000256" key="1">
    <source>
        <dbReference type="ARBA" id="ARBA00009589"/>
    </source>
</evidence>
<dbReference type="EC" id="3.1.3.-" evidence="3"/>
<organism evidence="5 6">
    <name type="scientific">Peribacillus deserti</name>
    <dbReference type="NCBI Taxonomy" id="673318"/>
    <lineage>
        <taxon>Bacteria</taxon>
        <taxon>Bacillati</taxon>
        <taxon>Bacillota</taxon>
        <taxon>Bacilli</taxon>
        <taxon>Bacillales</taxon>
        <taxon>Bacillaceae</taxon>
        <taxon>Peribacillus</taxon>
    </lineage>
</organism>
<feature type="active site" description="Nucleophile" evidence="4">
    <location>
        <position position="8"/>
    </location>
</feature>
<evidence type="ECO:0000313" key="6">
    <source>
        <dbReference type="Proteomes" id="UP000234748"/>
    </source>
</evidence>